<dbReference type="AlphaFoldDB" id="A0AAV7NK04"/>
<comment type="caution">
    <text evidence="2">The sequence shown here is derived from an EMBL/GenBank/DDBJ whole genome shotgun (WGS) entry which is preliminary data.</text>
</comment>
<protein>
    <submittedName>
        <fullName evidence="2">Uncharacterized protein</fullName>
    </submittedName>
</protein>
<evidence type="ECO:0000313" key="2">
    <source>
        <dbReference type="EMBL" id="KAJ1115255.1"/>
    </source>
</evidence>
<proteinExistence type="predicted"/>
<evidence type="ECO:0000256" key="1">
    <source>
        <dbReference type="SAM" id="MobiDB-lite"/>
    </source>
</evidence>
<gene>
    <name evidence="2" type="ORF">NDU88_003481</name>
</gene>
<name>A0AAV7NK04_PLEWA</name>
<organism evidence="2 3">
    <name type="scientific">Pleurodeles waltl</name>
    <name type="common">Iberian ribbed newt</name>
    <dbReference type="NCBI Taxonomy" id="8319"/>
    <lineage>
        <taxon>Eukaryota</taxon>
        <taxon>Metazoa</taxon>
        <taxon>Chordata</taxon>
        <taxon>Craniata</taxon>
        <taxon>Vertebrata</taxon>
        <taxon>Euteleostomi</taxon>
        <taxon>Amphibia</taxon>
        <taxon>Batrachia</taxon>
        <taxon>Caudata</taxon>
        <taxon>Salamandroidea</taxon>
        <taxon>Salamandridae</taxon>
        <taxon>Pleurodelinae</taxon>
        <taxon>Pleurodeles</taxon>
    </lineage>
</organism>
<sequence length="100" mass="9978">MTAMAEGGGSTANRLVVLPGQFCHGQKRGAGGFPSVSRWPRESAMAALLAAPPWGFRPPSRQPVSGGVHRQNQDGGNGCRGAPGGPCTAHATGMGSAGAP</sequence>
<reference evidence="2" key="1">
    <citation type="journal article" date="2022" name="bioRxiv">
        <title>Sequencing and chromosome-scale assembly of the giantPleurodeles waltlgenome.</title>
        <authorList>
            <person name="Brown T."/>
            <person name="Elewa A."/>
            <person name="Iarovenko S."/>
            <person name="Subramanian E."/>
            <person name="Araus A.J."/>
            <person name="Petzold A."/>
            <person name="Susuki M."/>
            <person name="Suzuki K.-i.T."/>
            <person name="Hayashi T."/>
            <person name="Toyoda A."/>
            <person name="Oliveira C."/>
            <person name="Osipova E."/>
            <person name="Leigh N.D."/>
            <person name="Simon A."/>
            <person name="Yun M.H."/>
        </authorList>
    </citation>
    <scope>NUCLEOTIDE SEQUENCE</scope>
    <source>
        <strain evidence="2">20211129_DDA</strain>
        <tissue evidence="2">Liver</tissue>
    </source>
</reference>
<evidence type="ECO:0000313" key="3">
    <source>
        <dbReference type="Proteomes" id="UP001066276"/>
    </source>
</evidence>
<keyword evidence="3" id="KW-1185">Reference proteome</keyword>
<dbReference type="EMBL" id="JANPWB010000012">
    <property type="protein sequence ID" value="KAJ1115255.1"/>
    <property type="molecule type" value="Genomic_DNA"/>
</dbReference>
<accession>A0AAV7NK04</accession>
<feature type="compositionally biased region" description="Gly residues" evidence="1">
    <location>
        <begin position="75"/>
        <end position="84"/>
    </location>
</feature>
<feature type="region of interest" description="Disordered" evidence="1">
    <location>
        <begin position="54"/>
        <end position="100"/>
    </location>
</feature>
<dbReference type="Proteomes" id="UP001066276">
    <property type="component" value="Chromosome 8"/>
</dbReference>